<evidence type="ECO:0000313" key="2">
    <source>
        <dbReference type="EMBL" id="MBB5915128.1"/>
    </source>
</evidence>
<dbReference type="EMBL" id="JACHIT010000001">
    <property type="protein sequence ID" value="MBB5915128.1"/>
    <property type="molecule type" value="Genomic_DNA"/>
</dbReference>
<protein>
    <recommendedName>
        <fullName evidence="1">DUF6879 domain-containing protein</fullName>
    </recommendedName>
</protein>
<gene>
    <name evidence="2" type="ORF">BJY24_003995</name>
</gene>
<dbReference type="InterPro" id="IPR049244">
    <property type="entry name" value="DUF6879"/>
</dbReference>
<name>A0A7W9PGD8_9NOCA</name>
<organism evidence="2 3">
    <name type="scientific">Nocardia transvalensis</name>
    <dbReference type="NCBI Taxonomy" id="37333"/>
    <lineage>
        <taxon>Bacteria</taxon>
        <taxon>Bacillati</taxon>
        <taxon>Actinomycetota</taxon>
        <taxon>Actinomycetes</taxon>
        <taxon>Mycobacteriales</taxon>
        <taxon>Nocardiaceae</taxon>
        <taxon>Nocardia</taxon>
    </lineage>
</organism>
<reference evidence="2 3" key="1">
    <citation type="submission" date="2020-08" db="EMBL/GenBank/DDBJ databases">
        <title>Sequencing the genomes of 1000 actinobacteria strains.</title>
        <authorList>
            <person name="Klenk H.-P."/>
        </authorList>
    </citation>
    <scope>NUCLEOTIDE SEQUENCE [LARGE SCALE GENOMIC DNA]</scope>
    <source>
        <strain evidence="2 3">DSM 43582</strain>
    </source>
</reference>
<proteinExistence type="predicted"/>
<accession>A0A7W9PGD8</accession>
<dbReference type="AlphaFoldDB" id="A0A7W9PGD8"/>
<sequence length="175" mass="20102">MHLISGNASFPDLFATVQARAFHLETRDDYLSASENESLTRFRADESTDVGGDWFANWSNLIRETTARGIAVQRVRIVTEPHTLYTRYLLALAKYNTAAGEDIRYLPRRNADPADSRSEDFWVLDDDRVAFSVFDENEYWIGAALTDDPTIVAYACSIRDRVWTVATRYEEYVRT</sequence>
<comment type="caution">
    <text evidence="2">The sequence shown here is derived from an EMBL/GenBank/DDBJ whole genome shotgun (WGS) entry which is preliminary data.</text>
</comment>
<keyword evidence="3" id="KW-1185">Reference proteome</keyword>
<dbReference type="Proteomes" id="UP000540412">
    <property type="component" value="Unassembled WGS sequence"/>
</dbReference>
<feature type="domain" description="DUF6879" evidence="1">
    <location>
        <begin position="9"/>
        <end position="173"/>
    </location>
</feature>
<dbReference type="RefSeq" id="WP_040746762.1">
    <property type="nucleotide sequence ID" value="NZ_JACHIT010000001.1"/>
</dbReference>
<evidence type="ECO:0000313" key="3">
    <source>
        <dbReference type="Proteomes" id="UP000540412"/>
    </source>
</evidence>
<evidence type="ECO:0000259" key="1">
    <source>
        <dbReference type="Pfam" id="PF21806"/>
    </source>
</evidence>
<dbReference type="Pfam" id="PF21806">
    <property type="entry name" value="DUF6879"/>
    <property type="match status" value="1"/>
</dbReference>